<dbReference type="GeneTree" id="ENSGT00960000189968"/>
<dbReference type="AlphaFoldDB" id="A0A670Z9B8"/>
<accession>A0A670Z9B8</accession>
<organism evidence="1 2">
    <name type="scientific">Pseudonaja textilis</name>
    <name type="common">Eastern brown snake</name>
    <dbReference type="NCBI Taxonomy" id="8673"/>
    <lineage>
        <taxon>Eukaryota</taxon>
        <taxon>Metazoa</taxon>
        <taxon>Chordata</taxon>
        <taxon>Craniata</taxon>
        <taxon>Vertebrata</taxon>
        <taxon>Euteleostomi</taxon>
        <taxon>Lepidosauria</taxon>
        <taxon>Squamata</taxon>
        <taxon>Bifurcata</taxon>
        <taxon>Unidentata</taxon>
        <taxon>Episquamata</taxon>
        <taxon>Toxicofera</taxon>
        <taxon>Serpentes</taxon>
        <taxon>Colubroidea</taxon>
        <taxon>Elapidae</taxon>
        <taxon>Hydrophiinae</taxon>
        <taxon>Pseudonaja</taxon>
    </lineage>
</organism>
<evidence type="ECO:0000313" key="2">
    <source>
        <dbReference type="Proteomes" id="UP000472273"/>
    </source>
</evidence>
<proteinExistence type="predicted"/>
<reference evidence="1" key="1">
    <citation type="submission" date="2025-08" db="UniProtKB">
        <authorList>
            <consortium name="Ensembl"/>
        </authorList>
    </citation>
    <scope>IDENTIFICATION</scope>
</reference>
<keyword evidence="2" id="KW-1185">Reference proteome</keyword>
<sequence>MSYQCKQPCLPPPCLKGATVCVGPGTTVCISPTQGQGIEVCASPTGAICVSQGQSSGQCTKICHEGCGPVVLTPVQTQSFSPCATISVSQNQGQNSTVCAPQLQSCQCAACCGSVAPIQSQGGYAPVCASPVRLSPVAAPLAPAMVLCQDPCCNVCIASKGASKCATKCAAPEPMACMDPCKGAKCVKSCDDTVCAKGCQSANQCNVKKC</sequence>
<protein>
    <submittedName>
        <fullName evidence="1">Uncharacterized protein</fullName>
    </submittedName>
</protein>
<name>A0A670Z9B8_PSETE</name>
<evidence type="ECO:0000313" key="1">
    <source>
        <dbReference type="Ensembl" id="ENSPTXP00000018443.1"/>
    </source>
</evidence>
<dbReference type="OMA" id="CAGQCVS"/>
<dbReference type="Ensembl" id="ENSPTXT00000019000.1">
    <property type="protein sequence ID" value="ENSPTXP00000018443.1"/>
    <property type="gene ID" value="ENSPTXG00000012720.1"/>
</dbReference>
<dbReference type="Proteomes" id="UP000472273">
    <property type="component" value="Unplaced"/>
</dbReference>
<reference evidence="1" key="2">
    <citation type="submission" date="2025-09" db="UniProtKB">
        <authorList>
            <consortium name="Ensembl"/>
        </authorList>
    </citation>
    <scope>IDENTIFICATION</scope>
</reference>